<organism evidence="3 4">
    <name type="scientific">Chlamydomonas eustigma</name>
    <dbReference type="NCBI Taxonomy" id="1157962"/>
    <lineage>
        <taxon>Eukaryota</taxon>
        <taxon>Viridiplantae</taxon>
        <taxon>Chlorophyta</taxon>
        <taxon>core chlorophytes</taxon>
        <taxon>Chlorophyceae</taxon>
        <taxon>CS clade</taxon>
        <taxon>Chlamydomonadales</taxon>
        <taxon>Chlamydomonadaceae</taxon>
        <taxon>Chlamydomonas</taxon>
    </lineage>
</organism>
<dbReference type="AlphaFoldDB" id="A0A250WQI0"/>
<proteinExistence type="predicted"/>
<evidence type="ECO:0000313" key="4">
    <source>
        <dbReference type="Proteomes" id="UP000232323"/>
    </source>
</evidence>
<evidence type="ECO:0000313" key="3">
    <source>
        <dbReference type="EMBL" id="GAX72800.1"/>
    </source>
</evidence>
<comment type="caution">
    <text evidence="3">The sequence shown here is derived from an EMBL/GenBank/DDBJ whole genome shotgun (WGS) entry which is preliminary data.</text>
</comment>
<feature type="region of interest" description="Disordered" evidence="2">
    <location>
        <begin position="161"/>
        <end position="182"/>
    </location>
</feature>
<keyword evidence="4" id="KW-1185">Reference proteome</keyword>
<reference evidence="3 4" key="1">
    <citation type="submission" date="2017-08" db="EMBL/GenBank/DDBJ databases">
        <title>Acidophilic green algal genome provides insights into adaptation to an acidic environment.</title>
        <authorList>
            <person name="Hirooka S."/>
            <person name="Hirose Y."/>
            <person name="Kanesaki Y."/>
            <person name="Higuchi S."/>
            <person name="Fujiwara T."/>
            <person name="Onuma R."/>
            <person name="Era A."/>
            <person name="Ohbayashi R."/>
            <person name="Uzuka A."/>
            <person name="Nozaki H."/>
            <person name="Yoshikawa H."/>
            <person name="Miyagishima S.Y."/>
        </authorList>
    </citation>
    <scope>NUCLEOTIDE SEQUENCE [LARGE SCALE GENOMIC DNA]</scope>
    <source>
        <strain evidence="3 4">NIES-2499</strain>
    </source>
</reference>
<accession>A0A250WQI0</accession>
<dbReference type="Proteomes" id="UP000232323">
    <property type="component" value="Unassembled WGS sequence"/>
</dbReference>
<evidence type="ECO:0000256" key="1">
    <source>
        <dbReference type="SAM" id="Coils"/>
    </source>
</evidence>
<gene>
    <name evidence="3" type="ORF">CEUSTIGMA_g255.t1</name>
</gene>
<protein>
    <submittedName>
        <fullName evidence="3">Uncharacterized protein</fullName>
    </submittedName>
</protein>
<feature type="coiled-coil region" evidence="1">
    <location>
        <begin position="264"/>
        <end position="326"/>
    </location>
</feature>
<evidence type="ECO:0000256" key="2">
    <source>
        <dbReference type="SAM" id="MobiDB-lite"/>
    </source>
</evidence>
<sequence length="428" mass="47264">MSTEGFVLIKRTEDTGKAFSDNVETKPSLVEASTKSQGIPETLKVSARQLEGALEACTANLVKLSNTITPWGVAKRSKRLAEARLHLDKSRIHICQLLPALISLAESGAASVADIHAKLIHRENLQNQVKEQEFELQKSNQAASDLLSKLRGLLMKVDGGQSEKREARAAAGGRFDAGQKEDTPQRLIEAVEALLSEKLELEKKLPVSEKERHDLTKRVKDMQEKLRNEVEIRDREIQVLKSSLKKAAEDKDAALGVSKEQVGHSKQSSQLKTLQHRLETARTEVEQAKSMGKANKAAAEQAALTLMQSQEEGKQLAKKLADLKLQKEEILKGLEHSKAEQRMVFSELQQVRSGAAGPLGLHFDKVAPWPRIAYSARGGLILHKAAGCGILDTTKCVPFQYEDHKELEHRVCEDGFILCHTCRASAGF</sequence>
<name>A0A250WQI0_9CHLO</name>
<keyword evidence="1" id="KW-0175">Coiled coil</keyword>
<dbReference type="EMBL" id="BEGY01000001">
    <property type="protein sequence ID" value="GAX72800.1"/>
    <property type="molecule type" value="Genomic_DNA"/>
</dbReference>